<dbReference type="EMBL" id="SMCS01000001">
    <property type="protein sequence ID" value="TCV97298.1"/>
    <property type="molecule type" value="Genomic_DNA"/>
</dbReference>
<keyword evidence="1" id="KW-1133">Transmembrane helix</keyword>
<evidence type="ECO:0000259" key="2">
    <source>
        <dbReference type="Pfam" id="PF04965"/>
    </source>
</evidence>
<evidence type="ECO:0000313" key="3">
    <source>
        <dbReference type="EMBL" id="TCV97298.1"/>
    </source>
</evidence>
<dbReference type="InterPro" id="IPR007048">
    <property type="entry name" value="IraD/Gp25-like"/>
</dbReference>
<keyword evidence="1" id="KW-0812">Transmembrane</keyword>
<proteinExistence type="predicted"/>
<keyword evidence="4" id="KW-1185">Reference proteome</keyword>
<gene>
    <name evidence="3" type="ORF">EC912_101298</name>
</gene>
<feature type="transmembrane region" description="Helical" evidence="1">
    <location>
        <begin position="74"/>
        <end position="96"/>
    </location>
</feature>
<keyword evidence="1" id="KW-0472">Membrane</keyword>
<reference evidence="3 4" key="1">
    <citation type="submission" date="2019-03" db="EMBL/GenBank/DDBJ databases">
        <title>Above-ground endophytic microbial communities from plants in different locations in the United States.</title>
        <authorList>
            <person name="Frank C."/>
        </authorList>
    </citation>
    <scope>NUCLEOTIDE SEQUENCE [LARGE SCALE GENOMIC DNA]</scope>
    <source>
        <strain evidence="3 4">LP_13_YM</strain>
    </source>
</reference>
<feature type="domain" description="IraD/Gp25-like" evidence="2">
    <location>
        <begin position="45"/>
        <end position="139"/>
    </location>
</feature>
<dbReference type="PANTHER" id="PTHR38595">
    <property type="entry name" value="CYTOPLASMIC PROTEIN-RELATED"/>
    <property type="match status" value="1"/>
</dbReference>
<evidence type="ECO:0000256" key="1">
    <source>
        <dbReference type="SAM" id="Phobius"/>
    </source>
</evidence>
<comment type="caution">
    <text evidence="3">The sequence shown here is derived from an EMBL/GenBank/DDBJ whole genome shotgun (WGS) entry which is preliminary data.</text>
</comment>
<sequence length="172" mass="18482">MPPDDDPVVLARTPYGRGELLFDRLRGGVAGDERDAGWRSQLIVLQRDLSALFNASGLGAGFDGMHLPRVTHSVLNYGLGSMAGVVVSSISLEAIARRIRRAIHDFEPRILRDGLRVYPLAPQDAATGRLVFVIEGLCRCLAGTVPFRVRSIWDTESGAVSVAVTRGAATDG</sequence>
<protein>
    <submittedName>
        <fullName evidence="3">Type VI secretion system protein ImpF</fullName>
    </submittedName>
</protein>
<name>A0A4R3YZH0_9GAMM</name>
<dbReference type="InterPro" id="IPR053176">
    <property type="entry name" value="T6SS_TssE1-like"/>
</dbReference>
<dbReference type="Pfam" id="PF04965">
    <property type="entry name" value="GPW_gp25"/>
    <property type="match status" value="1"/>
</dbReference>
<dbReference type="Proteomes" id="UP000295645">
    <property type="component" value="Unassembled WGS sequence"/>
</dbReference>
<evidence type="ECO:0000313" key="4">
    <source>
        <dbReference type="Proteomes" id="UP000295645"/>
    </source>
</evidence>
<dbReference type="AlphaFoldDB" id="A0A4R3YZH0"/>
<dbReference type="SUPFAM" id="SSF160719">
    <property type="entry name" value="gpW/gp25-like"/>
    <property type="match status" value="1"/>
</dbReference>
<organism evidence="3 4">
    <name type="scientific">Luteibacter rhizovicinus</name>
    <dbReference type="NCBI Taxonomy" id="242606"/>
    <lineage>
        <taxon>Bacteria</taxon>
        <taxon>Pseudomonadati</taxon>
        <taxon>Pseudomonadota</taxon>
        <taxon>Gammaproteobacteria</taxon>
        <taxon>Lysobacterales</taxon>
        <taxon>Rhodanobacteraceae</taxon>
        <taxon>Luteibacter</taxon>
    </lineage>
</organism>
<dbReference type="RefSeq" id="WP_165973461.1">
    <property type="nucleotide sequence ID" value="NZ_SMCS01000001.1"/>
</dbReference>
<accession>A0A4R3YZH0</accession>
<dbReference type="PANTHER" id="PTHR38595:SF1">
    <property type="entry name" value="TYPE VI SECRETION SYSTEM COMPONENT TSSE1"/>
    <property type="match status" value="1"/>
</dbReference>